<evidence type="ECO:0000256" key="10">
    <source>
        <dbReference type="ARBA" id="ARBA00051157"/>
    </source>
</evidence>
<keyword evidence="6 11" id="KW-0479">Metal-binding</keyword>
<evidence type="ECO:0000256" key="9">
    <source>
        <dbReference type="ARBA" id="ARBA00023014"/>
    </source>
</evidence>
<proteinExistence type="inferred from homology"/>
<keyword evidence="15" id="KW-1185">Reference proteome</keyword>
<dbReference type="InterPro" id="IPR013785">
    <property type="entry name" value="Aldolase_TIM"/>
</dbReference>
<dbReference type="SMART" id="SM00876">
    <property type="entry name" value="BATS"/>
    <property type="match status" value="1"/>
</dbReference>
<evidence type="ECO:0000256" key="2">
    <source>
        <dbReference type="ARBA" id="ARBA00012236"/>
    </source>
</evidence>
<dbReference type="CDD" id="cd01335">
    <property type="entry name" value="Radical_SAM"/>
    <property type="match status" value="1"/>
</dbReference>
<evidence type="ECO:0000256" key="7">
    <source>
        <dbReference type="ARBA" id="ARBA00022756"/>
    </source>
</evidence>
<dbReference type="EC" id="2.8.1.6" evidence="2 11"/>
<keyword evidence="8 11" id="KW-0408">Iron</keyword>
<organism evidence="14 15">
    <name type="scientific">Streptantibioticus ferralitis</name>
    <dbReference type="NCBI Taxonomy" id="236510"/>
    <lineage>
        <taxon>Bacteria</taxon>
        <taxon>Bacillati</taxon>
        <taxon>Actinomycetota</taxon>
        <taxon>Actinomycetes</taxon>
        <taxon>Kitasatosporales</taxon>
        <taxon>Streptomycetaceae</taxon>
        <taxon>Streptantibioticus</taxon>
    </lineage>
</organism>
<dbReference type="Pfam" id="PF04055">
    <property type="entry name" value="Radical_SAM"/>
    <property type="match status" value="1"/>
</dbReference>
<evidence type="ECO:0000256" key="1">
    <source>
        <dbReference type="ARBA" id="ARBA00004942"/>
    </source>
</evidence>
<dbReference type="EMBL" id="JARHTQ010000005">
    <property type="protein sequence ID" value="MDF2256222.1"/>
    <property type="molecule type" value="Genomic_DNA"/>
</dbReference>
<comment type="subunit">
    <text evidence="11">Homodimer.</text>
</comment>
<dbReference type="SUPFAM" id="SSF102114">
    <property type="entry name" value="Radical SAM enzymes"/>
    <property type="match status" value="1"/>
</dbReference>
<dbReference type="SFLD" id="SFLDG01278">
    <property type="entry name" value="biotin_synthase_like"/>
    <property type="match status" value="1"/>
</dbReference>
<accession>A0ABT5YX95</accession>
<reference evidence="14 15" key="1">
    <citation type="submission" date="2023-03" db="EMBL/GenBank/DDBJ databases">
        <title>Draft genome sequence of type strain Streptomyces ferralitis JCM 14344.</title>
        <authorList>
            <person name="Klaysubun C."/>
            <person name="Duangmal K."/>
        </authorList>
    </citation>
    <scope>NUCLEOTIDE SEQUENCE [LARGE SCALE GENOMIC DNA]</scope>
    <source>
        <strain evidence="14 15">JCM 14344</strain>
    </source>
</reference>
<feature type="binding site" evidence="11">
    <location>
        <position position="202"/>
    </location>
    <ligand>
        <name>[2Fe-2S] cluster</name>
        <dbReference type="ChEBI" id="CHEBI:190135"/>
    </ligand>
</feature>
<evidence type="ECO:0000256" key="12">
    <source>
        <dbReference type="SAM" id="MobiDB-lite"/>
    </source>
</evidence>
<feature type="binding site" evidence="11">
    <location>
        <position position="142"/>
    </location>
    <ligand>
        <name>[2Fe-2S] cluster</name>
        <dbReference type="ChEBI" id="CHEBI:190135"/>
    </ligand>
</feature>
<keyword evidence="9 11" id="KW-0411">Iron-sulfur</keyword>
<evidence type="ECO:0000259" key="13">
    <source>
        <dbReference type="PROSITE" id="PS51918"/>
    </source>
</evidence>
<keyword evidence="5 11" id="KW-0001">2Fe-2S</keyword>
<evidence type="ECO:0000256" key="4">
    <source>
        <dbReference type="ARBA" id="ARBA00022691"/>
    </source>
</evidence>
<dbReference type="SFLD" id="SFLDG01060">
    <property type="entry name" value="BATS_domain_containing"/>
    <property type="match status" value="1"/>
</dbReference>
<evidence type="ECO:0000256" key="3">
    <source>
        <dbReference type="ARBA" id="ARBA00022485"/>
    </source>
</evidence>
<dbReference type="SMART" id="SM00729">
    <property type="entry name" value="Elp3"/>
    <property type="match status" value="1"/>
</dbReference>
<dbReference type="RefSeq" id="WP_275811971.1">
    <property type="nucleotide sequence ID" value="NZ_BAAANM010000015.1"/>
</dbReference>
<evidence type="ECO:0000256" key="8">
    <source>
        <dbReference type="ARBA" id="ARBA00023004"/>
    </source>
</evidence>
<feature type="binding site" evidence="11">
    <location>
        <position position="272"/>
    </location>
    <ligand>
        <name>[2Fe-2S] cluster</name>
        <dbReference type="ChEBI" id="CHEBI:190135"/>
    </ligand>
</feature>
<feature type="binding site" evidence="11">
    <location>
        <position position="72"/>
    </location>
    <ligand>
        <name>[4Fe-4S] cluster</name>
        <dbReference type="ChEBI" id="CHEBI:49883"/>
        <note>4Fe-4S-S-AdoMet</note>
    </ligand>
</feature>
<dbReference type="Proteomes" id="UP001220022">
    <property type="component" value="Unassembled WGS sequence"/>
</dbReference>
<feature type="region of interest" description="Disordered" evidence="12">
    <location>
        <begin position="328"/>
        <end position="347"/>
    </location>
</feature>
<dbReference type="NCBIfam" id="TIGR00433">
    <property type="entry name" value="bioB"/>
    <property type="match status" value="1"/>
</dbReference>
<dbReference type="InterPro" id="IPR006638">
    <property type="entry name" value="Elp3/MiaA/NifB-like_rSAM"/>
</dbReference>
<sequence>MDLLNTLVDKGLRRELPTRDEALAVLATSDDELLDVVAAAGKVRRQWFGRRVKLNYLVNLKSGLCPEDCSYCSQRLGSKAEILKYTWLKPDEAAGAAGAGIAGGAKRVCLVASGRGPTDRDVDRVSKTIEAIKNEHKDVEICACLGLLSEGQADRLRAAGADAYNHNLNTSEGTYGDICTTHDFSDRVDTVRQAQAAGLSACSGLIAGMGESDTDLVDVVFALRDMDPDSVPVNFLIPFEGTPLAEKWSLTPQRCLRILAMVRFVCPDVEVRLAGGREIHLRTLQPLALHLVNSIFLGDYLTSEGQAGQADLEMIADAGFEVEGADTTTLPEHRRDAGSGCGSHEGASASGCGSQQSACAPCAAEPEPVAASAAAARTDLVAVRRRGVGTDLPPNA</sequence>
<comment type="cofactor">
    <cofactor evidence="11">
        <name>[4Fe-4S] cluster</name>
        <dbReference type="ChEBI" id="CHEBI:49883"/>
    </cofactor>
    <text evidence="11">Binds 1 [4Fe-4S] cluster. The cluster is coordinated with 3 cysteines and an exchangeable S-adenosyl-L-methionine.</text>
</comment>
<evidence type="ECO:0000313" key="15">
    <source>
        <dbReference type="Proteomes" id="UP001220022"/>
    </source>
</evidence>
<evidence type="ECO:0000256" key="11">
    <source>
        <dbReference type="HAMAP-Rule" id="MF_01694"/>
    </source>
</evidence>
<feature type="binding site" evidence="11">
    <location>
        <position position="109"/>
    </location>
    <ligand>
        <name>[2Fe-2S] cluster</name>
        <dbReference type="ChEBI" id="CHEBI:190135"/>
    </ligand>
</feature>
<dbReference type="InterPro" id="IPR010722">
    <property type="entry name" value="BATS_dom"/>
</dbReference>
<evidence type="ECO:0000313" key="14">
    <source>
        <dbReference type="EMBL" id="MDF2256222.1"/>
    </source>
</evidence>
<feature type="binding site" evidence="11">
    <location>
        <position position="69"/>
    </location>
    <ligand>
        <name>[4Fe-4S] cluster</name>
        <dbReference type="ChEBI" id="CHEBI:49883"/>
        <note>4Fe-4S-S-AdoMet</note>
    </ligand>
</feature>
<dbReference type="PANTHER" id="PTHR22976">
    <property type="entry name" value="BIOTIN SYNTHASE"/>
    <property type="match status" value="1"/>
</dbReference>
<dbReference type="Gene3D" id="3.20.20.70">
    <property type="entry name" value="Aldolase class I"/>
    <property type="match status" value="1"/>
</dbReference>
<dbReference type="Pfam" id="PF06968">
    <property type="entry name" value="BATS"/>
    <property type="match status" value="1"/>
</dbReference>
<name>A0ABT5YX95_9ACTN</name>
<dbReference type="InterPro" id="IPR007197">
    <property type="entry name" value="rSAM"/>
</dbReference>
<comment type="pathway">
    <text evidence="1 11">Cofactor biosynthesis; biotin biosynthesis; biotin from 7,8-diaminononanoate: step 2/2.</text>
</comment>
<comment type="catalytic activity">
    <reaction evidence="10 11">
        <text>(4R,5S)-dethiobiotin + (sulfur carrier)-SH + 2 reduced [2Fe-2S]-[ferredoxin] + 2 S-adenosyl-L-methionine = (sulfur carrier)-H + biotin + 2 5'-deoxyadenosine + 2 L-methionine + 2 oxidized [2Fe-2S]-[ferredoxin]</text>
        <dbReference type="Rhea" id="RHEA:22060"/>
        <dbReference type="Rhea" id="RHEA-COMP:10000"/>
        <dbReference type="Rhea" id="RHEA-COMP:10001"/>
        <dbReference type="Rhea" id="RHEA-COMP:14737"/>
        <dbReference type="Rhea" id="RHEA-COMP:14739"/>
        <dbReference type="ChEBI" id="CHEBI:17319"/>
        <dbReference type="ChEBI" id="CHEBI:29917"/>
        <dbReference type="ChEBI" id="CHEBI:33737"/>
        <dbReference type="ChEBI" id="CHEBI:33738"/>
        <dbReference type="ChEBI" id="CHEBI:57586"/>
        <dbReference type="ChEBI" id="CHEBI:57844"/>
        <dbReference type="ChEBI" id="CHEBI:59789"/>
        <dbReference type="ChEBI" id="CHEBI:64428"/>
        <dbReference type="ChEBI" id="CHEBI:149473"/>
        <dbReference type="EC" id="2.8.1.6"/>
    </reaction>
</comment>
<comment type="similarity">
    <text evidence="11">Belongs to the radical SAM superfamily. Biotin synthase family.</text>
</comment>
<keyword evidence="7 11" id="KW-0093">Biotin biosynthesis</keyword>
<evidence type="ECO:0000256" key="6">
    <source>
        <dbReference type="ARBA" id="ARBA00022723"/>
    </source>
</evidence>
<feature type="domain" description="Radical SAM core" evidence="13">
    <location>
        <begin position="47"/>
        <end position="277"/>
    </location>
</feature>
<keyword evidence="4 11" id="KW-0949">S-adenosyl-L-methionine</keyword>
<dbReference type="PROSITE" id="PS51918">
    <property type="entry name" value="RADICAL_SAM"/>
    <property type="match status" value="1"/>
</dbReference>
<dbReference type="HAMAP" id="MF_01694">
    <property type="entry name" value="BioB"/>
    <property type="match status" value="1"/>
</dbReference>
<gene>
    <name evidence="11 14" type="primary">bioB</name>
    <name evidence="14" type="ORF">P2L57_10905</name>
</gene>
<comment type="cofactor">
    <cofactor evidence="11">
        <name>[2Fe-2S] cluster</name>
        <dbReference type="ChEBI" id="CHEBI:190135"/>
    </cofactor>
    <text evidence="11">Binds 1 [2Fe-2S] cluster. The cluster is coordinated with 3 cysteines and 1 arginine.</text>
</comment>
<comment type="function">
    <text evidence="11">Catalyzes the conversion of dethiobiotin (DTB) to biotin by the insertion of a sulfur atom into dethiobiotin via a radical-based mechanism.</text>
</comment>
<dbReference type="InterPro" id="IPR002684">
    <property type="entry name" value="Biotin_synth/BioAB"/>
</dbReference>
<keyword evidence="11 14" id="KW-0808">Transferase</keyword>
<dbReference type="InterPro" id="IPR058240">
    <property type="entry name" value="rSAM_sf"/>
</dbReference>
<evidence type="ECO:0000256" key="5">
    <source>
        <dbReference type="ARBA" id="ARBA00022714"/>
    </source>
</evidence>
<dbReference type="PANTHER" id="PTHR22976:SF2">
    <property type="entry name" value="BIOTIN SYNTHASE, MITOCHONDRIAL"/>
    <property type="match status" value="1"/>
</dbReference>
<protein>
    <recommendedName>
        <fullName evidence="2 11">Biotin synthase</fullName>
        <ecNumber evidence="2 11">2.8.1.6</ecNumber>
    </recommendedName>
</protein>
<feature type="binding site" evidence="11">
    <location>
        <position position="65"/>
    </location>
    <ligand>
        <name>[4Fe-4S] cluster</name>
        <dbReference type="ChEBI" id="CHEBI:49883"/>
        <note>4Fe-4S-S-AdoMet</note>
    </ligand>
</feature>
<comment type="caution">
    <text evidence="14">The sequence shown here is derived from an EMBL/GenBank/DDBJ whole genome shotgun (WGS) entry which is preliminary data.</text>
</comment>
<dbReference type="GO" id="GO:0004076">
    <property type="term" value="F:biotin synthase activity"/>
    <property type="evidence" value="ECO:0007669"/>
    <property type="project" value="UniProtKB-EC"/>
</dbReference>
<dbReference type="SFLD" id="SFLDS00029">
    <property type="entry name" value="Radical_SAM"/>
    <property type="match status" value="1"/>
</dbReference>
<keyword evidence="3 11" id="KW-0004">4Fe-4S</keyword>